<accession>A0A9W7W5N3</accession>
<reference evidence="1 2" key="1">
    <citation type="journal article" date="2018" name="IMA Fungus">
        <title>IMA Genome-F 10: Nine draft genome sequences of Claviceps purpurea s.lat., including C. arundinis, C. humidiphila, and C. cf. spartinae, pseudomolecules for the pitch canker pathogen Fusarium circinatum, draft genome of Davidsoniella eucalypti, Grosmannia galeiformis, Quambalaria eucalypti, and Teratosphaeria destructans.</title>
        <authorList>
            <person name="Wingfield B.D."/>
            <person name="Liu M."/>
            <person name="Nguyen H.D."/>
            <person name="Lane F.A."/>
            <person name="Morgan S.W."/>
            <person name="De Vos L."/>
            <person name="Wilken P.M."/>
            <person name="Duong T.A."/>
            <person name="Aylward J."/>
            <person name="Coetzee M.P."/>
            <person name="Dadej K."/>
            <person name="De Beer Z.W."/>
            <person name="Findlay W."/>
            <person name="Havenga M."/>
            <person name="Kolarik M."/>
            <person name="Menzies J.G."/>
            <person name="Naidoo K."/>
            <person name="Pochopski O."/>
            <person name="Shoukouhi P."/>
            <person name="Santana Q.C."/>
            <person name="Seifert K.A."/>
            <person name="Soal N."/>
            <person name="Steenkamp E.T."/>
            <person name="Tatham C.T."/>
            <person name="van der Nest M.A."/>
            <person name="Wingfield M.J."/>
        </authorList>
    </citation>
    <scope>NUCLEOTIDE SEQUENCE [LARGE SCALE GENOMIC DNA]</scope>
    <source>
        <strain evidence="1">CMW44962</strain>
    </source>
</reference>
<reference evidence="1 2" key="2">
    <citation type="journal article" date="2021" name="Curr. Genet.">
        <title>Genetic response to nitrogen starvation in the aggressive Eucalyptus foliar pathogen Teratosphaeria destructans.</title>
        <authorList>
            <person name="Havenga M."/>
            <person name="Wingfield B.D."/>
            <person name="Wingfield M.J."/>
            <person name="Dreyer L.L."/>
            <person name="Roets F."/>
            <person name="Aylward J."/>
        </authorList>
    </citation>
    <scope>NUCLEOTIDE SEQUENCE [LARGE SCALE GENOMIC DNA]</scope>
    <source>
        <strain evidence="1">CMW44962</strain>
    </source>
</reference>
<evidence type="ECO:0000313" key="2">
    <source>
        <dbReference type="Proteomes" id="UP001138500"/>
    </source>
</evidence>
<protein>
    <submittedName>
        <fullName evidence="1">Uncharacterized protein</fullName>
    </submittedName>
</protein>
<comment type="caution">
    <text evidence="1">The sequence shown here is derived from an EMBL/GenBank/DDBJ whole genome shotgun (WGS) entry which is preliminary data.</text>
</comment>
<name>A0A9W7W5N3_9PEZI</name>
<organism evidence="1 2">
    <name type="scientific">Teratosphaeria destructans</name>
    <dbReference type="NCBI Taxonomy" id="418781"/>
    <lineage>
        <taxon>Eukaryota</taxon>
        <taxon>Fungi</taxon>
        <taxon>Dikarya</taxon>
        <taxon>Ascomycota</taxon>
        <taxon>Pezizomycotina</taxon>
        <taxon>Dothideomycetes</taxon>
        <taxon>Dothideomycetidae</taxon>
        <taxon>Mycosphaerellales</taxon>
        <taxon>Teratosphaeriaceae</taxon>
        <taxon>Teratosphaeria</taxon>
    </lineage>
</organism>
<dbReference type="EMBL" id="RIBY02000413">
    <property type="protein sequence ID" value="KAH9843262.1"/>
    <property type="molecule type" value="Genomic_DNA"/>
</dbReference>
<keyword evidence="2" id="KW-1185">Reference proteome</keyword>
<evidence type="ECO:0000313" key="1">
    <source>
        <dbReference type="EMBL" id="KAH9843262.1"/>
    </source>
</evidence>
<proteinExistence type="predicted"/>
<dbReference type="Proteomes" id="UP001138500">
    <property type="component" value="Unassembled WGS sequence"/>
</dbReference>
<gene>
    <name evidence="1" type="ORF">Tdes44962_MAKER07583</name>
</gene>
<dbReference type="AlphaFoldDB" id="A0A9W7W5N3"/>
<sequence length="143" mass="15220">MEGTDRPTGNDSVASDTFVAVEDAGVLGQAYQSMLGGSVRRAYRIGQSIASRTNAMRAYDLPATKPRTPATEHMLTIAPFTPCLRKELTASLETIAGAVTFVAITRSHVTRSTSPIGSNLSMMAALLMTMSMWPNIPSPSAKL</sequence>